<dbReference type="PROSITE" id="PS50888">
    <property type="entry name" value="BHLH"/>
    <property type="match status" value="1"/>
</dbReference>
<dbReference type="AlphaFoldDB" id="A0A7J7N1Z7"/>
<feature type="compositionally biased region" description="Polar residues" evidence="3">
    <location>
        <begin position="394"/>
        <end position="406"/>
    </location>
</feature>
<dbReference type="InterPro" id="IPR025610">
    <property type="entry name" value="MYC/MYB_N"/>
</dbReference>
<organism evidence="5 6">
    <name type="scientific">Kingdonia uniflora</name>
    <dbReference type="NCBI Taxonomy" id="39325"/>
    <lineage>
        <taxon>Eukaryota</taxon>
        <taxon>Viridiplantae</taxon>
        <taxon>Streptophyta</taxon>
        <taxon>Embryophyta</taxon>
        <taxon>Tracheophyta</taxon>
        <taxon>Spermatophyta</taxon>
        <taxon>Magnoliopsida</taxon>
        <taxon>Ranunculales</taxon>
        <taxon>Circaeasteraceae</taxon>
        <taxon>Kingdonia</taxon>
    </lineage>
</organism>
<keyword evidence="2" id="KW-0804">Transcription</keyword>
<gene>
    <name evidence="5" type="ORF">GIB67_007804</name>
</gene>
<protein>
    <recommendedName>
        <fullName evidence="4">BHLH domain-containing protein</fullName>
    </recommendedName>
</protein>
<evidence type="ECO:0000259" key="4">
    <source>
        <dbReference type="PROSITE" id="PS50888"/>
    </source>
</evidence>
<dbReference type="PANTHER" id="PTHR46196:SF3">
    <property type="entry name" value="TRANSCRIPTION FACTOR LHW-LIKE ISOFORM X1"/>
    <property type="match status" value="1"/>
</dbReference>
<feature type="compositionally biased region" description="Basic residues" evidence="3">
    <location>
        <begin position="463"/>
        <end position="474"/>
    </location>
</feature>
<dbReference type="GO" id="GO:0046983">
    <property type="term" value="F:protein dimerization activity"/>
    <property type="evidence" value="ECO:0007669"/>
    <property type="project" value="InterPro"/>
</dbReference>
<feature type="region of interest" description="Disordered" evidence="3">
    <location>
        <begin position="440"/>
        <end position="498"/>
    </location>
</feature>
<reference evidence="5 6" key="1">
    <citation type="journal article" date="2020" name="IScience">
        <title>Genome Sequencing of the Endangered Kingdonia uniflora (Circaeasteraceae, Ranunculales) Reveals Potential Mechanisms of Evolutionary Specialization.</title>
        <authorList>
            <person name="Sun Y."/>
            <person name="Deng T."/>
            <person name="Zhang A."/>
            <person name="Moore M.J."/>
            <person name="Landis J.B."/>
            <person name="Lin N."/>
            <person name="Zhang H."/>
            <person name="Zhang X."/>
            <person name="Huang J."/>
            <person name="Zhang X."/>
            <person name="Sun H."/>
            <person name="Wang H."/>
        </authorList>
    </citation>
    <scope>NUCLEOTIDE SEQUENCE [LARGE SCALE GENOMIC DNA]</scope>
    <source>
        <strain evidence="5">TB1705</strain>
        <tissue evidence="5">Leaf</tissue>
    </source>
</reference>
<name>A0A7J7N1Z7_9MAGN</name>
<keyword evidence="1" id="KW-0805">Transcription regulation</keyword>
<evidence type="ECO:0000313" key="6">
    <source>
        <dbReference type="Proteomes" id="UP000541444"/>
    </source>
</evidence>
<feature type="compositionally biased region" description="Basic and acidic residues" evidence="3">
    <location>
        <begin position="478"/>
        <end position="498"/>
    </location>
</feature>
<dbReference type="Pfam" id="PF23176">
    <property type="entry name" value="bHLH_LHW"/>
    <property type="match status" value="1"/>
</dbReference>
<evidence type="ECO:0000256" key="3">
    <source>
        <dbReference type="SAM" id="MobiDB-lite"/>
    </source>
</evidence>
<evidence type="ECO:0000313" key="5">
    <source>
        <dbReference type="EMBL" id="KAF6161163.1"/>
    </source>
</evidence>
<evidence type="ECO:0000256" key="1">
    <source>
        <dbReference type="ARBA" id="ARBA00023015"/>
    </source>
</evidence>
<accession>A0A7J7N1Z7</accession>
<dbReference type="GO" id="GO:0003700">
    <property type="term" value="F:DNA-binding transcription factor activity"/>
    <property type="evidence" value="ECO:0007669"/>
    <property type="project" value="InterPro"/>
</dbReference>
<dbReference type="EMBL" id="JACGCM010001144">
    <property type="protein sequence ID" value="KAF6161163.1"/>
    <property type="molecule type" value="Genomic_DNA"/>
</dbReference>
<dbReference type="Proteomes" id="UP000541444">
    <property type="component" value="Unassembled WGS sequence"/>
</dbReference>
<feature type="region of interest" description="Disordered" evidence="3">
    <location>
        <begin position="374"/>
        <end position="406"/>
    </location>
</feature>
<dbReference type="Pfam" id="PF14215">
    <property type="entry name" value="bHLH-MYC_N"/>
    <property type="match status" value="1"/>
</dbReference>
<evidence type="ECO:0000256" key="2">
    <source>
        <dbReference type="ARBA" id="ARBA00023163"/>
    </source>
</evidence>
<feature type="domain" description="BHLH" evidence="4">
    <location>
        <begin position="484"/>
        <end position="533"/>
    </location>
</feature>
<comment type="caution">
    <text evidence="5">The sequence shown here is derived from an EMBL/GenBank/DDBJ whole genome shotgun (WGS) entry which is preliminary data.</text>
</comment>
<proteinExistence type="predicted"/>
<dbReference type="InterPro" id="IPR011598">
    <property type="entry name" value="bHLH_dom"/>
</dbReference>
<dbReference type="OrthoDB" id="778365at2759"/>
<sequence length="698" mass="78346">MGSNAAMRQFLRSLCDFSQWEYAVFWKLDRMLLTWEDGYCGYPKPGEFIEKKSDNGCITESSLEYPIGQAVASMSHLVYSFGEGRAVGKVASTGKPRWDSLDDFNSMVLPEYANEWLNQFAVGIKTILLVPVVPHGVVQLGSLAMVSEDSELVGYVKDTFNILQHVSAASLSFTCISDLLASATSSTMTVSMQNLTESSYCTSYMVNTFQSELLSKTDDVTINDTTSHFMDEDNPHVLDSLSSLEFDALSVATAMLSYPENQFSDPSHFRMMGGNVSDLPYLGEDMIHSSDCGLTELMSMNFRSLDDLIDQTYKETTSKEIEHESVCHSLNFPLNSELHEALGPALQKRCKDSCSDVCSSSNLIRHAEFTGDINPSVNVSSPRLKRRGGEHHTVVSNVSNSIGSPTASERNFAASCQTQSQSGENSSRWSYIRSDSISRNEVLPNSPLEPLPKTKLINENQKKKVGYKQSRKGGKLSNTDRRKSKLGDAQKPRPRDRQMIQDRVKELRQLVPSGAKCSIDALLDQTVKHMLFLRSVTDQAEKLEQCINQKVSVKKNIKSCQTPDRQNGSSWAVEVGSQFGLCPIVVKDLDHQGHMLIEMICEKHSLFLEIAQVIRNSKLTILKGVMEDRSDEMWAHFIVENRDQIQFRGSLDKLLKWYQWIAKYPTLKRLVDDMGFEEFLSIKAGNSDNRLIHALVEW</sequence>
<keyword evidence="6" id="KW-1185">Reference proteome</keyword>
<dbReference type="InterPro" id="IPR043561">
    <property type="entry name" value="LHW-like"/>
</dbReference>
<dbReference type="PANTHER" id="PTHR46196">
    <property type="entry name" value="TRANSCRIPTION FACTOR BHLH155-LIKE ISOFORM X1-RELATED"/>
    <property type="match status" value="1"/>
</dbReference>